<dbReference type="EMBL" id="VRMN01000006">
    <property type="protein sequence ID" value="KAA8493706.1"/>
    <property type="molecule type" value="Genomic_DNA"/>
</dbReference>
<evidence type="ECO:0000313" key="6">
    <source>
        <dbReference type="EMBL" id="KAA8493706.1"/>
    </source>
</evidence>
<name>A0A5J4YR01_PORPP</name>
<keyword evidence="3 5" id="KW-1133">Transmembrane helix</keyword>
<evidence type="ECO:0000256" key="1">
    <source>
        <dbReference type="ARBA" id="ARBA00004141"/>
    </source>
</evidence>
<proteinExistence type="predicted"/>
<feature type="transmembrane region" description="Helical" evidence="5">
    <location>
        <begin position="304"/>
        <end position="327"/>
    </location>
</feature>
<dbReference type="OrthoDB" id="2502820at2759"/>
<evidence type="ECO:0000256" key="5">
    <source>
        <dbReference type="SAM" id="Phobius"/>
    </source>
</evidence>
<feature type="transmembrane region" description="Helical" evidence="5">
    <location>
        <begin position="188"/>
        <end position="208"/>
    </location>
</feature>
<feature type="transmembrane region" description="Helical" evidence="5">
    <location>
        <begin position="12"/>
        <end position="28"/>
    </location>
</feature>
<keyword evidence="2 5" id="KW-0812">Transmembrane</keyword>
<keyword evidence="4 5" id="KW-0472">Membrane</keyword>
<evidence type="ECO:0000256" key="3">
    <source>
        <dbReference type="ARBA" id="ARBA00022989"/>
    </source>
</evidence>
<keyword evidence="7" id="KW-1185">Reference proteome</keyword>
<dbReference type="Pfam" id="PF04172">
    <property type="entry name" value="LrgB"/>
    <property type="match status" value="1"/>
</dbReference>
<evidence type="ECO:0000313" key="7">
    <source>
        <dbReference type="Proteomes" id="UP000324585"/>
    </source>
</evidence>
<dbReference type="PANTHER" id="PTHR30249:SF0">
    <property type="entry name" value="PLASTIDAL GLYCOLATE_GLYCERATE TRANSLOCATOR 1, CHLOROPLASTIC"/>
    <property type="match status" value="1"/>
</dbReference>
<feature type="transmembrane region" description="Helical" evidence="5">
    <location>
        <begin position="115"/>
        <end position="141"/>
    </location>
</feature>
<dbReference type="GO" id="GO:0016020">
    <property type="term" value="C:membrane"/>
    <property type="evidence" value="ECO:0007669"/>
    <property type="project" value="UniProtKB-SubCell"/>
</dbReference>
<feature type="transmembrane region" description="Helical" evidence="5">
    <location>
        <begin position="279"/>
        <end position="298"/>
    </location>
</feature>
<feature type="transmembrane region" description="Helical" evidence="5">
    <location>
        <begin position="363"/>
        <end position="389"/>
    </location>
</feature>
<feature type="transmembrane region" description="Helical" evidence="5">
    <location>
        <begin position="161"/>
        <end position="181"/>
    </location>
</feature>
<organism evidence="6 7">
    <name type="scientific">Porphyridium purpureum</name>
    <name type="common">Red alga</name>
    <name type="synonym">Porphyridium cruentum</name>
    <dbReference type="NCBI Taxonomy" id="35688"/>
    <lineage>
        <taxon>Eukaryota</taxon>
        <taxon>Rhodophyta</taxon>
        <taxon>Bangiophyceae</taxon>
        <taxon>Porphyridiales</taxon>
        <taxon>Porphyridiaceae</taxon>
        <taxon>Porphyridium</taxon>
    </lineage>
</organism>
<dbReference type="AlphaFoldDB" id="A0A5J4YR01"/>
<comment type="caution">
    <text evidence="6">The sequence shown here is derived from an EMBL/GenBank/DDBJ whole genome shotgun (WGS) entry which is preliminary data.</text>
</comment>
<dbReference type="InterPro" id="IPR007300">
    <property type="entry name" value="CidB/LrgB"/>
</dbReference>
<dbReference type="Proteomes" id="UP000324585">
    <property type="component" value="Unassembled WGS sequence"/>
</dbReference>
<dbReference type="PANTHER" id="PTHR30249">
    <property type="entry name" value="PUTATIVE SEROTONIN TRANSPORTER"/>
    <property type="match status" value="1"/>
</dbReference>
<protein>
    <submittedName>
        <fullName evidence="6">Plastidal glycolate/glycerate translocator 1, chloroplastic</fullName>
    </submittedName>
</protein>
<evidence type="ECO:0000256" key="4">
    <source>
        <dbReference type="ARBA" id="ARBA00023136"/>
    </source>
</evidence>
<comment type="subcellular location">
    <subcellularLocation>
        <location evidence="1">Membrane</location>
        <topology evidence="1">Multi-pass membrane protein</topology>
    </subcellularLocation>
</comment>
<gene>
    <name evidence="6" type="ORF">FVE85_4843</name>
</gene>
<reference evidence="7" key="1">
    <citation type="journal article" date="2019" name="Nat. Commun.">
        <title>Expansion of phycobilisome linker gene families in mesophilic red algae.</title>
        <authorList>
            <person name="Lee J."/>
            <person name="Kim D."/>
            <person name="Bhattacharya D."/>
            <person name="Yoon H.S."/>
        </authorList>
    </citation>
    <scope>NUCLEOTIDE SEQUENCE [LARGE SCALE GENOMIC DNA]</scope>
    <source>
        <strain evidence="7">CCMP 1328</strain>
    </source>
</reference>
<evidence type="ECO:0000256" key="2">
    <source>
        <dbReference type="ARBA" id="ARBA00022692"/>
    </source>
</evidence>
<sequence length="563" mass="58388">MSAVQVEQAARGVVGALGGISVLLELLVRKDVLGRLRAAKTDGSRSAANGAERVNGVEEAARGERRSLGLTGAQWRALVDLVKSQLGRGIKAVVLIAVLRFVELKLSALLVKIKFPGALAGMVLLSIILMLLEPLFGAYGLCVAKDVRLWATPGSEFLTKWMPLFFAPALVTLPGAVRALLDSGAGKSLLPSLIVVLLGFVGTLVSTANVTKLVCKPSSTGRTVGSASSAAGAAKTAAAPGAKQAAPASFKIDYDAVVLVLVGAATLISACLKKRAAPLLISFTALSFIWGTRLPAGIKSSLHPVVVCGALSSLLLNLLPVSGGTFAQRNALYVQKAGYYFSALLGPSLFALAFKMYDARKLLFANVGVLSSAAVWTSVSALFGTAVIARLLRISPKLAGALLPRTATTPLGLAMSKILGVDESIAVCAIVLSGILGANFGKQMLNALGFRRERWGIVRGTSMGASAHGLGTAALTADGENEAASAAAVTLVLSGALQTILVSVPAIRKALLTIIVAAKAERDKVEGGRGTGLHLLASCRHDRRFETGRRSLSYRAPSIQQNW</sequence>
<dbReference type="OMA" id="NGMMSFF"/>
<feature type="transmembrane region" description="Helical" evidence="5">
    <location>
        <begin position="339"/>
        <end position="357"/>
    </location>
</feature>
<accession>A0A5J4YR01</accession>